<dbReference type="AlphaFoldDB" id="A0A831RY70"/>
<feature type="domain" description="Methyltransferase" evidence="1">
    <location>
        <begin position="59"/>
        <end position="153"/>
    </location>
</feature>
<gene>
    <name evidence="2" type="ORF">ENJ12_08445</name>
</gene>
<dbReference type="InterPro" id="IPR029063">
    <property type="entry name" value="SAM-dependent_MTases_sf"/>
</dbReference>
<organism evidence="2">
    <name type="scientific">Thiolapillus brandeum</name>
    <dbReference type="NCBI Taxonomy" id="1076588"/>
    <lineage>
        <taxon>Bacteria</taxon>
        <taxon>Pseudomonadati</taxon>
        <taxon>Pseudomonadota</taxon>
        <taxon>Gammaproteobacteria</taxon>
        <taxon>Chromatiales</taxon>
        <taxon>Sedimenticolaceae</taxon>
        <taxon>Thiolapillus</taxon>
    </lineage>
</organism>
<dbReference type="GO" id="GO:0032259">
    <property type="term" value="P:methylation"/>
    <property type="evidence" value="ECO:0007669"/>
    <property type="project" value="UniProtKB-KW"/>
</dbReference>
<dbReference type="Gene3D" id="3.40.50.150">
    <property type="entry name" value="Vaccinia Virus protein VP39"/>
    <property type="match status" value="1"/>
</dbReference>
<name>A0A831RY70_9GAMM</name>
<dbReference type="Proteomes" id="UP000886339">
    <property type="component" value="Unassembled WGS sequence"/>
</dbReference>
<accession>A0A831RY70</accession>
<dbReference type="SUPFAM" id="SSF53335">
    <property type="entry name" value="S-adenosyl-L-methionine-dependent methyltransferases"/>
    <property type="match status" value="1"/>
</dbReference>
<protein>
    <submittedName>
        <fullName evidence="2">Class I SAM-dependent methyltransferase</fullName>
    </submittedName>
</protein>
<keyword evidence="2" id="KW-0489">Methyltransferase</keyword>
<dbReference type="CDD" id="cd02440">
    <property type="entry name" value="AdoMet_MTases"/>
    <property type="match status" value="1"/>
</dbReference>
<dbReference type="GO" id="GO:0008168">
    <property type="term" value="F:methyltransferase activity"/>
    <property type="evidence" value="ECO:0007669"/>
    <property type="project" value="UniProtKB-KW"/>
</dbReference>
<proteinExistence type="predicted"/>
<dbReference type="InterPro" id="IPR041698">
    <property type="entry name" value="Methyltransf_25"/>
</dbReference>
<keyword evidence="2" id="KW-0808">Transferase</keyword>
<evidence type="ECO:0000259" key="1">
    <source>
        <dbReference type="Pfam" id="PF13649"/>
    </source>
</evidence>
<comment type="caution">
    <text evidence="2">The sequence shown here is derived from an EMBL/GenBank/DDBJ whole genome shotgun (WGS) entry which is preliminary data.</text>
</comment>
<evidence type="ECO:0000313" key="2">
    <source>
        <dbReference type="EMBL" id="HEC06865.1"/>
    </source>
</evidence>
<sequence length="227" mass="26886">MRPAVEEGELDFSGKYSLERAREYYRKHQKGSLGRRISNRWEQQMAGRALKLAGNPRSVLDLPCGTGRFWELLARDPDRELLAADYSEAMLVVAQEERPQEIVQRFRVFQSSAFDIQLPDNAVENIFCMRLLHHIGESEDRLRILKEFHRVARDSVCISMWVDGNYKAWKRQRAVKRRPKRKRFDNRFLHSRQQVESEFAEAGFSIRGKVDFLPRYAMWRTYVLECD</sequence>
<reference evidence="2" key="1">
    <citation type="journal article" date="2020" name="mSystems">
        <title>Genome- and Community-Level Interaction Insights into Carbon Utilization and Element Cycling Functions of Hydrothermarchaeota in Hydrothermal Sediment.</title>
        <authorList>
            <person name="Zhou Z."/>
            <person name="Liu Y."/>
            <person name="Xu W."/>
            <person name="Pan J."/>
            <person name="Luo Z.H."/>
            <person name="Li M."/>
        </authorList>
    </citation>
    <scope>NUCLEOTIDE SEQUENCE [LARGE SCALE GENOMIC DNA]</scope>
    <source>
        <strain evidence="2">HyVt-458</strain>
    </source>
</reference>
<dbReference type="EMBL" id="DRLF01000294">
    <property type="protein sequence ID" value="HEC06865.1"/>
    <property type="molecule type" value="Genomic_DNA"/>
</dbReference>
<dbReference type="Pfam" id="PF13649">
    <property type="entry name" value="Methyltransf_25"/>
    <property type="match status" value="1"/>
</dbReference>